<reference evidence="3" key="1">
    <citation type="journal article" date="2014" name="Int. J. Syst. Evol. Microbiol.">
        <title>Complete genome sequence of Corynebacterium casei LMG S-19264T (=DSM 44701T), isolated from a smear-ripened cheese.</title>
        <authorList>
            <consortium name="US DOE Joint Genome Institute (JGI-PGF)"/>
            <person name="Walter F."/>
            <person name="Albersmeier A."/>
            <person name="Kalinowski J."/>
            <person name="Ruckert C."/>
        </authorList>
    </citation>
    <scope>NUCLEOTIDE SEQUENCE</scope>
    <source>
        <strain evidence="3">CGMCC 1.15388</strain>
    </source>
</reference>
<feature type="compositionally biased region" description="Basic and acidic residues" evidence="1">
    <location>
        <begin position="48"/>
        <end position="62"/>
    </location>
</feature>
<dbReference type="EMBL" id="BMIS01000004">
    <property type="protein sequence ID" value="GGE67079.1"/>
    <property type="molecule type" value="Genomic_DNA"/>
</dbReference>
<evidence type="ECO:0000313" key="4">
    <source>
        <dbReference type="Proteomes" id="UP000633136"/>
    </source>
</evidence>
<dbReference type="Proteomes" id="UP000633136">
    <property type="component" value="Unassembled WGS sequence"/>
</dbReference>
<keyword evidence="4" id="KW-1185">Reference proteome</keyword>
<reference evidence="3" key="2">
    <citation type="submission" date="2020-09" db="EMBL/GenBank/DDBJ databases">
        <authorList>
            <person name="Sun Q."/>
            <person name="Zhou Y."/>
        </authorList>
    </citation>
    <scope>NUCLEOTIDE SEQUENCE</scope>
    <source>
        <strain evidence="3">CGMCC 1.15388</strain>
    </source>
</reference>
<organism evidence="3 4">
    <name type="scientific">Nesterenkonia cremea</name>
    <dbReference type="NCBI Taxonomy" id="1882340"/>
    <lineage>
        <taxon>Bacteria</taxon>
        <taxon>Bacillati</taxon>
        <taxon>Actinomycetota</taxon>
        <taxon>Actinomycetes</taxon>
        <taxon>Micrococcales</taxon>
        <taxon>Micrococcaceae</taxon>
        <taxon>Nesterenkonia</taxon>
    </lineage>
</organism>
<comment type="caution">
    <text evidence="3">The sequence shown here is derived from an EMBL/GenBank/DDBJ whole genome shotgun (WGS) entry which is preliminary data.</text>
</comment>
<feature type="region of interest" description="Disordered" evidence="1">
    <location>
        <begin position="31"/>
        <end position="78"/>
    </location>
</feature>
<name>A0A917ARD1_9MICC</name>
<dbReference type="AlphaFoldDB" id="A0A917ARD1"/>
<evidence type="ECO:0000256" key="1">
    <source>
        <dbReference type="SAM" id="MobiDB-lite"/>
    </source>
</evidence>
<proteinExistence type="predicted"/>
<feature type="chain" id="PRO_5038800478" evidence="2">
    <location>
        <begin position="30"/>
        <end position="78"/>
    </location>
</feature>
<keyword evidence="2" id="KW-0732">Signal</keyword>
<accession>A0A917ARD1</accession>
<dbReference type="RefSeq" id="WP_188683885.1">
    <property type="nucleotide sequence ID" value="NZ_BMIS01000004.1"/>
</dbReference>
<dbReference type="PROSITE" id="PS51318">
    <property type="entry name" value="TAT"/>
    <property type="match status" value="1"/>
</dbReference>
<evidence type="ECO:0000256" key="2">
    <source>
        <dbReference type="SAM" id="SignalP"/>
    </source>
</evidence>
<dbReference type="InterPro" id="IPR006311">
    <property type="entry name" value="TAT_signal"/>
</dbReference>
<sequence>MSFPHSTSFPRRSLFGAAAAVVAGGSVVAAPAAHASASAADDDAGQDPTRRSWETDYDHRGNQENPANQLGCPLGKGV</sequence>
<feature type="signal peptide" evidence="2">
    <location>
        <begin position="1"/>
        <end position="29"/>
    </location>
</feature>
<protein>
    <submittedName>
        <fullName evidence="3">Uncharacterized protein</fullName>
    </submittedName>
</protein>
<evidence type="ECO:0000313" key="3">
    <source>
        <dbReference type="EMBL" id="GGE67079.1"/>
    </source>
</evidence>
<gene>
    <name evidence="3" type="ORF">GCM10011401_13030</name>
</gene>